<protein>
    <submittedName>
        <fullName evidence="1">Uncharacterized protein</fullName>
    </submittedName>
</protein>
<name>A0A8C8B1U2_9STRI</name>
<keyword evidence="2" id="KW-1185">Reference proteome</keyword>
<proteinExistence type="predicted"/>
<organism evidence="1 2">
    <name type="scientific">Otus sunia</name>
    <name type="common">Oriental scops-owl</name>
    <dbReference type="NCBI Taxonomy" id="257818"/>
    <lineage>
        <taxon>Eukaryota</taxon>
        <taxon>Metazoa</taxon>
        <taxon>Chordata</taxon>
        <taxon>Craniata</taxon>
        <taxon>Vertebrata</taxon>
        <taxon>Euteleostomi</taxon>
        <taxon>Archelosauria</taxon>
        <taxon>Archosauria</taxon>
        <taxon>Dinosauria</taxon>
        <taxon>Saurischia</taxon>
        <taxon>Theropoda</taxon>
        <taxon>Coelurosauria</taxon>
        <taxon>Aves</taxon>
        <taxon>Neognathae</taxon>
        <taxon>Neoaves</taxon>
        <taxon>Telluraves</taxon>
        <taxon>Strigiformes</taxon>
        <taxon>Strigidae</taxon>
        <taxon>Otus</taxon>
    </lineage>
</organism>
<evidence type="ECO:0000313" key="2">
    <source>
        <dbReference type="Proteomes" id="UP000694552"/>
    </source>
</evidence>
<dbReference type="AlphaFoldDB" id="A0A8C8B1U2"/>
<evidence type="ECO:0000313" key="1">
    <source>
        <dbReference type="Ensembl" id="ENSOSUP00000013243.1"/>
    </source>
</evidence>
<dbReference type="Proteomes" id="UP000694552">
    <property type="component" value="Unplaced"/>
</dbReference>
<accession>A0A8C8B1U2</accession>
<reference evidence="1" key="1">
    <citation type="submission" date="2025-08" db="UniProtKB">
        <authorList>
            <consortium name="Ensembl"/>
        </authorList>
    </citation>
    <scope>IDENTIFICATION</scope>
</reference>
<reference evidence="1" key="2">
    <citation type="submission" date="2025-09" db="UniProtKB">
        <authorList>
            <consortium name="Ensembl"/>
        </authorList>
    </citation>
    <scope>IDENTIFICATION</scope>
</reference>
<sequence>MSSPPQPGGFSHPAENGNVCHARPLLLQWTLDSSSGHFRRVWYFLPGRALVLPEPPRAGRKATSLTCAVTPKELAGAWVQLPSSAEGATFFFFFNIPMGRISC</sequence>
<dbReference type="Ensembl" id="ENSOSUT00000013690.1">
    <property type="protein sequence ID" value="ENSOSUP00000013243.1"/>
    <property type="gene ID" value="ENSOSUG00000009541.1"/>
</dbReference>